<name>A0A4S9XI11_AURPU</name>
<dbReference type="EMBL" id="QZBT01000173">
    <property type="protein sequence ID" value="THZ77473.1"/>
    <property type="molecule type" value="Genomic_DNA"/>
</dbReference>
<sequence length="92" mass="10506">MFCDMTVIEDPGYLAKCLVMPLITLFHNAKSSRSANFHDQFTPESFQAGLNAREMAHIYHDSERDTKYYVLHGTLPQKLIIPAWDHLAIGEP</sequence>
<reference evidence="1 2" key="1">
    <citation type="submission" date="2018-10" db="EMBL/GenBank/DDBJ databases">
        <title>Fifty Aureobasidium pullulans genomes reveal a recombining polyextremotolerant generalist.</title>
        <authorList>
            <person name="Gostincar C."/>
            <person name="Turk M."/>
            <person name="Zajc J."/>
            <person name="Gunde-Cimerman N."/>
        </authorList>
    </citation>
    <scope>NUCLEOTIDE SEQUENCE [LARGE SCALE GENOMIC DNA]</scope>
    <source>
        <strain evidence="1 2">EXF-3403</strain>
    </source>
</reference>
<organism evidence="1 2">
    <name type="scientific">Aureobasidium pullulans</name>
    <name type="common">Black yeast</name>
    <name type="synonym">Pullularia pullulans</name>
    <dbReference type="NCBI Taxonomy" id="5580"/>
    <lineage>
        <taxon>Eukaryota</taxon>
        <taxon>Fungi</taxon>
        <taxon>Dikarya</taxon>
        <taxon>Ascomycota</taxon>
        <taxon>Pezizomycotina</taxon>
        <taxon>Dothideomycetes</taxon>
        <taxon>Dothideomycetidae</taxon>
        <taxon>Dothideales</taxon>
        <taxon>Saccotheciaceae</taxon>
        <taxon>Aureobasidium</taxon>
    </lineage>
</organism>
<gene>
    <name evidence="1" type="ORF">D6C84_08486</name>
</gene>
<accession>A0A4S9XI11</accession>
<protein>
    <submittedName>
        <fullName evidence="1">Uncharacterized protein</fullName>
    </submittedName>
</protein>
<evidence type="ECO:0000313" key="2">
    <source>
        <dbReference type="Proteomes" id="UP000310039"/>
    </source>
</evidence>
<dbReference type="Proteomes" id="UP000310039">
    <property type="component" value="Unassembled WGS sequence"/>
</dbReference>
<evidence type="ECO:0000313" key="1">
    <source>
        <dbReference type="EMBL" id="THZ77473.1"/>
    </source>
</evidence>
<proteinExistence type="predicted"/>
<dbReference type="AlphaFoldDB" id="A0A4S9XI11"/>
<comment type="caution">
    <text evidence="1">The sequence shown here is derived from an EMBL/GenBank/DDBJ whole genome shotgun (WGS) entry which is preliminary data.</text>
</comment>